<gene>
    <name evidence="2" type="ORF">ASIM_LOCUS11358</name>
</gene>
<evidence type="ECO:0000313" key="3">
    <source>
        <dbReference type="Proteomes" id="UP000267096"/>
    </source>
</evidence>
<dbReference type="AlphaFoldDB" id="A0A0M3JUM5"/>
<reference evidence="4" key="1">
    <citation type="submission" date="2017-02" db="UniProtKB">
        <authorList>
            <consortium name="WormBaseParasite"/>
        </authorList>
    </citation>
    <scope>IDENTIFICATION</scope>
</reference>
<evidence type="ECO:0000256" key="1">
    <source>
        <dbReference type="SAM" id="MobiDB-lite"/>
    </source>
</evidence>
<dbReference type="Proteomes" id="UP000267096">
    <property type="component" value="Unassembled WGS sequence"/>
</dbReference>
<dbReference type="EMBL" id="UYRR01031062">
    <property type="protein sequence ID" value="VDK44883.1"/>
    <property type="molecule type" value="Genomic_DNA"/>
</dbReference>
<proteinExistence type="predicted"/>
<feature type="compositionally biased region" description="Polar residues" evidence="1">
    <location>
        <begin position="78"/>
        <end position="87"/>
    </location>
</feature>
<feature type="region of interest" description="Disordered" evidence="1">
    <location>
        <begin position="66"/>
        <end position="96"/>
    </location>
</feature>
<organism evidence="4">
    <name type="scientific">Anisakis simplex</name>
    <name type="common">Herring worm</name>
    <dbReference type="NCBI Taxonomy" id="6269"/>
    <lineage>
        <taxon>Eukaryota</taxon>
        <taxon>Metazoa</taxon>
        <taxon>Ecdysozoa</taxon>
        <taxon>Nematoda</taxon>
        <taxon>Chromadorea</taxon>
        <taxon>Rhabditida</taxon>
        <taxon>Spirurina</taxon>
        <taxon>Ascaridomorpha</taxon>
        <taxon>Ascaridoidea</taxon>
        <taxon>Anisakidae</taxon>
        <taxon>Anisakis</taxon>
        <taxon>Anisakis simplex complex</taxon>
    </lineage>
</organism>
<protein>
    <submittedName>
        <fullName evidence="4">LisH domain-containing protein</fullName>
    </submittedName>
</protein>
<evidence type="ECO:0000313" key="4">
    <source>
        <dbReference type="WBParaSite" id="ASIM_0001189201-mRNA-1"/>
    </source>
</evidence>
<dbReference type="WBParaSite" id="ASIM_0001189201-mRNA-1">
    <property type="protein sequence ID" value="ASIM_0001189201-mRNA-1"/>
    <property type="gene ID" value="ASIM_0001189201"/>
</dbReference>
<sequence length="137" mass="15053">MFVSENSPFARLPSKLREFLVNYTISHGMDTTALKMEETSAQCSSIGTLKNVSDQLPKPQQRNIETHLDSSGADKISDSINNTNNNQKDTDSESSKITSTLEAVIESAICSRSAKPTSLSYMGKKYAFLMNFVSSIC</sequence>
<name>A0A0M3JUM5_ANISI</name>
<reference evidence="2 3" key="2">
    <citation type="submission" date="2018-11" db="EMBL/GenBank/DDBJ databases">
        <authorList>
            <consortium name="Pathogen Informatics"/>
        </authorList>
    </citation>
    <scope>NUCLEOTIDE SEQUENCE [LARGE SCALE GENOMIC DNA]</scope>
</reference>
<accession>A0A0M3JUM5</accession>
<evidence type="ECO:0000313" key="2">
    <source>
        <dbReference type="EMBL" id="VDK44883.1"/>
    </source>
</evidence>
<keyword evidence="3" id="KW-1185">Reference proteome</keyword>